<gene>
    <name evidence="2" type="primary">Hypp5854</name>
    <name evidence="2" type="ORF">BLAG_LOCUS3857</name>
</gene>
<evidence type="ECO:0000313" key="3">
    <source>
        <dbReference type="Proteomes" id="UP000838412"/>
    </source>
</evidence>
<dbReference type="CDD" id="cd01671">
    <property type="entry name" value="CARD"/>
    <property type="match status" value="1"/>
</dbReference>
<dbReference type="Proteomes" id="UP000838412">
    <property type="component" value="Chromosome 11"/>
</dbReference>
<dbReference type="InterPro" id="IPR037939">
    <property type="entry name" value="CRADD"/>
</dbReference>
<dbReference type="Pfam" id="PF00619">
    <property type="entry name" value="CARD"/>
    <property type="match status" value="1"/>
</dbReference>
<evidence type="ECO:0000259" key="1">
    <source>
        <dbReference type="PROSITE" id="PS50209"/>
    </source>
</evidence>
<name>A0A8J9VZ83_BRALA</name>
<evidence type="ECO:0000313" key="2">
    <source>
        <dbReference type="EMBL" id="CAH1239610.1"/>
    </source>
</evidence>
<dbReference type="AlphaFoldDB" id="A0A8J9VZ83"/>
<dbReference type="PANTHER" id="PTHR15034">
    <property type="entry name" value="DEATH DOMAIN-CONTAINING PROTEIN CRADD"/>
    <property type="match status" value="1"/>
</dbReference>
<dbReference type="PROSITE" id="PS50209">
    <property type="entry name" value="CARD"/>
    <property type="match status" value="1"/>
</dbReference>
<dbReference type="GO" id="GO:0002020">
    <property type="term" value="F:protease binding"/>
    <property type="evidence" value="ECO:0007669"/>
    <property type="project" value="InterPro"/>
</dbReference>
<reference evidence="2" key="1">
    <citation type="submission" date="2022-01" db="EMBL/GenBank/DDBJ databases">
        <authorList>
            <person name="Braso-Vives M."/>
        </authorList>
    </citation>
    <scope>NUCLEOTIDE SEQUENCE</scope>
</reference>
<accession>A0A8J9VZ83</accession>
<dbReference type="PANTHER" id="PTHR15034:SF5">
    <property type="entry name" value="DEATH DOMAIN-CONTAINING PROTEIN CRADD"/>
    <property type="match status" value="1"/>
</dbReference>
<protein>
    <submittedName>
        <fullName evidence="2">Hypp5854 protein</fullName>
    </submittedName>
</protein>
<sequence>MTMHEALLQKLRLHRLDLVVNLSYNIDTVVDYLCREYVIARDEKDSIISHDRQEDRVTCLLDILETKDDDAFYVFRDTLVKTGPPHLPILLDGKAEVSSDQLTQTTDSN</sequence>
<dbReference type="InterPro" id="IPR001315">
    <property type="entry name" value="CARD"/>
</dbReference>
<dbReference type="SMART" id="SM00114">
    <property type="entry name" value="CARD"/>
    <property type="match status" value="1"/>
</dbReference>
<dbReference type="GO" id="GO:0070513">
    <property type="term" value="F:death domain binding"/>
    <property type="evidence" value="ECO:0007669"/>
    <property type="project" value="InterPro"/>
</dbReference>
<dbReference type="GO" id="GO:0042981">
    <property type="term" value="P:regulation of apoptotic process"/>
    <property type="evidence" value="ECO:0007669"/>
    <property type="project" value="InterPro"/>
</dbReference>
<keyword evidence="3" id="KW-1185">Reference proteome</keyword>
<dbReference type="SUPFAM" id="SSF47986">
    <property type="entry name" value="DEATH domain"/>
    <property type="match status" value="1"/>
</dbReference>
<dbReference type="Gene3D" id="1.10.533.10">
    <property type="entry name" value="Death Domain, Fas"/>
    <property type="match status" value="1"/>
</dbReference>
<dbReference type="OrthoDB" id="10026132at2759"/>
<organism evidence="2 3">
    <name type="scientific">Branchiostoma lanceolatum</name>
    <name type="common">Common lancelet</name>
    <name type="synonym">Amphioxus lanceolatum</name>
    <dbReference type="NCBI Taxonomy" id="7740"/>
    <lineage>
        <taxon>Eukaryota</taxon>
        <taxon>Metazoa</taxon>
        <taxon>Chordata</taxon>
        <taxon>Cephalochordata</taxon>
        <taxon>Leptocardii</taxon>
        <taxon>Amphioxiformes</taxon>
        <taxon>Branchiostomatidae</taxon>
        <taxon>Branchiostoma</taxon>
    </lineage>
</organism>
<dbReference type="InterPro" id="IPR011029">
    <property type="entry name" value="DEATH-like_dom_sf"/>
</dbReference>
<feature type="domain" description="CARD" evidence="1">
    <location>
        <begin position="3"/>
        <end position="94"/>
    </location>
</feature>
<proteinExistence type="predicted"/>
<dbReference type="EMBL" id="OV696696">
    <property type="protein sequence ID" value="CAH1239610.1"/>
    <property type="molecule type" value="Genomic_DNA"/>
</dbReference>